<feature type="domain" description="Bacterial type II secretion system protein E" evidence="3">
    <location>
        <begin position="129"/>
        <end position="143"/>
    </location>
</feature>
<proteinExistence type="predicted"/>
<feature type="non-terminal residue" evidence="4">
    <location>
        <position position="1"/>
    </location>
</feature>
<accession>A0A0F9I7Z7</accession>
<dbReference type="FunFam" id="3.40.50.300:FF:000398">
    <property type="entry name" value="Type IV pilus assembly ATPase PilB"/>
    <property type="match status" value="1"/>
</dbReference>
<protein>
    <recommendedName>
        <fullName evidence="3">Bacterial type II secretion system protein E domain-containing protein</fullName>
    </recommendedName>
</protein>
<dbReference type="InterPro" id="IPR001482">
    <property type="entry name" value="T2SS/T4SS_dom"/>
</dbReference>
<dbReference type="InterPro" id="IPR027417">
    <property type="entry name" value="P-loop_NTPase"/>
</dbReference>
<dbReference type="GO" id="GO:0016887">
    <property type="term" value="F:ATP hydrolysis activity"/>
    <property type="evidence" value="ECO:0007669"/>
    <property type="project" value="TreeGrafter"/>
</dbReference>
<keyword evidence="2" id="KW-0067">ATP-binding</keyword>
<dbReference type="Gene3D" id="3.40.50.300">
    <property type="entry name" value="P-loop containing nucleotide triphosphate hydrolases"/>
    <property type="match status" value="1"/>
</dbReference>
<evidence type="ECO:0000313" key="4">
    <source>
        <dbReference type="EMBL" id="KKM23756.1"/>
    </source>
</evidence>
<dbReference type="GO" id="GO:0005886">
    <property type="term" value="C:plasma membrane"/>
    <property type="evidence" value="ECO:0007669"/>
    <property type="project" value="TreeGrafter"/>
</dbReference>
<dbReference type="PANTHER" id="PTHR30258">
    <property type="entry name" value="TYPE II SECRETION SYSTEM PROTEIN GSPE-RELATED"/>
    <property type="match status" value="1"/>
</dbReference>
<dbReference type="AlphaFoldDB" id="A0A0F9I7Z7"/>
<reference evidence="4" key="1">
    <citation type="journal article" date="2015" name="Nature">
        <title>Complex archaea that bridge the gap between prokaryotes and eukaryotes.</title>
        <authorList>
            <person name="Spang A."/>
            <person name="Saw J.H."/>
            <person name="Jorgensen S.L."/>
            <person name="Zaremba-Niedzwiedzka K."/>
            <person name="Martijn J."/>
            <person name="Lind A.E."/>
            <person name="van Eijk R."/>
            <person name="Schleper C."/>
            <person name="Guy L."/>
            <person name="Ettema T.J."/>
        </authorList>
    </citation>
    <scope>NUCLEOTIDE SEQUENCE</scope>
</reference>
<organism evidence="4">
    <name type="scientific">marine sediment metagenome</name>
    <dbReference type="NCBI Taxonomy" id="412755"/>
    <lineage>
        <taxon>unclassified sequences</taxon>
        <taxon>metagenomes</taxon>
        <taxon>ecological metagenomes</taxon>
    </lineage>
</organism>
<evidence type="ECO:0000259" key="3">
    <source>
        <dbReference type="PROSITE" id="PS00662"/>
    </source>
</evidence>
<name>A0A0F9I7Z7_9ZZZZ</name>
<dbReference type="Pfam" id="PF00437">
    <property type="entry name" value="T2SSE"/>
    <property type="match status" value="1"/>
</dbReference>
<sequence>AGSAGQKIIQSHQHRCQPGGLFAEYPSCYEPDGKDDRGGEHDLNQLGFEPRLFEEFRTILSQPHGIIVVTGPTGSGKTTTLYAALTEIRTRGKIITIEDPVEYQINEITQIPVNEKKGLTFARGLRSILRHDPDKIMVGEIRDPETAQIAIQSALTGHLVFTTVHANNVFDVVGRFLHMKVDPYSFISALNCILAQRLVRVLCPVCKTPVKYTRKQLLESGLSPQKYKDRLFYETPGCEACYHTGYQGRTAIAELLQLSDEIRELILERKPLSEVRKRAKSEGMTFLREVGIKEKVLKGVTSLKELNKVTFVE</sequence>
<gene>
    <name evidence="4" type="ORF">LCGC14_1611930</name>
</gene>
<dbReference type="CDD" id="cd01129">
    <property type="entry name" value="PulE-GspE-like"/>
    <property type="match status" value="1"/>
</dbReference>
<comment type="caution">
    <text evidence="4">The sequence shown here is derived from an EMBL/GenBank/DDBJ whole genome shotgun (WGS) entry which is preliminary data.</text>
</comment>
<evidence type="ECO:0000256" key="2">
    <source>
        <dbReference type="ARBA" id="ARBA00022840"/>
    </source>
</evidence>
<dbReference type="EMBL" id="LAZR01013058">
    <property type="protein sequence ID" value="KKM23756.1"/>
    <property type="molecule type" value="Genomic_DNA"/>
</dbReference>
<evidence type="ECO:0000256" key="1">
    <source>
        <dbReference type="ARBA" id="ARBA00022741"/>
    </source>
</evidence>
<dbReference type="PROSITE" id="PS00662">
    <property type="entry name" value="T2SP_E"/>
    <property type="match status" value="1"/>
</dbReference>
<dbReference type="GO" id="GO:0005524">
    <property type="term" value="F:ATP binding"/>
    <property type="evidence" value="ECO:0007669"/>
    <property type="project" value="UniProtKB-KW"/>
</dbReference>
<dbReference type="SUPFAM" id="SSF52540">
    <property type="entry name" value="P-loop containing nucleoside triphosphate hydrolases"/>
    <property type="match status" value="1"/>
</dbReference>
<keyword evidence="1" id="KW-0547">Nucleotide-binding</keyword>
<dbReference type="PANTHER" id="PTHR30258:SF1">
    <property type="entry name" value="PROTEIN TRANSPORT PROTEIN HOFB HOMOLOG"/>
    <property type="match status" value="1"/>
</dbReference>